<name>A0AA95H3G7_9GAMM</name>
<comment type="similarity">
    <text evidence="4">Belongs to the PqqD family.</text>
</comment>
<keyword evidence="3 4" id="KW-0884">PQQ biosynthesis</keyword>
<dbReference type="Pfam" id="PF05402">
    <property type="entry name" value="PqqD"/>
    <property type="match status" value="1"/>
</dbReference>
<evidence type="ECO:0000256" key="2">
    <source>
        <dbReference type="ARBA" id="ARBA00011741"/>
    </source>
</evidence>
<dbReference type="NCBIfam" id="TIGR03859">
    <property type="entry name" value="PQQ_PqqD"/>
    <property type="match status" value="1"/>
</dbReference>
<sequence>MSLEAQLTQIPKLAAGYRLQWEPVQENYVLLYPEGMVQLNDTAAAILGVCNGERSTAQVITHLEVEYETEGLQDDVISFLTEALERGWVNYA</sequence>
<evidence type="ECO:0000256" key="4">
    <source>
        <dbReference type="HAMAP-Rule" id="MF_00655"/>
    </source>
</evidence>
<reference evidence="5" key="1">
    <citation type="journal article" date="2023" name="Int. J. Mol. Sci.">
        <title>Metagenomics Revealed a New Genus 'Candidatus Thiocaldithrix dubininis' gen. nov., sp. nov. and a New Species 'Candidatus Thiothrix putei' sp. nov. in the Family Thiotrichaceae, Some Members of Which Have Traits of Both Na+- and H+-Motive Energetics.</title>
        <authorList>
            <person name="Ravin N.V."/>
            <person name="Muntyan M.S."/>
            <person name="Smolyakov D.D."/>
            <person name="Rudenko T.S."/>
            <person name="Beletsky A.V."/>
            <person name="Mardanov A.V."/>
            <person name="Grabovich M.Y."/>
        </authorList>
    </citation>
    <scope>NUCLEOTIDE SEQUENCE</scope>
    <source>
        <strain evidence="5">GKL-01</strain>
    </source>
</reference>
<comment type="subunit">
    <text evidence="2 4">Monomer. Interacts with PqqE.</text>
</comment>
<reference evidence="5" key="2">
    <citation type="submission" date="2023-04" db="EMBL/GenBank/DDBJ databases">
        <authorList>
            <person name="Beletskiy A.V."/>
            <person name="Mardanov A.V."/>
            <person name="Ravin N.V."/>
        </authorList>
    </citation>
    <scope>NUCLEOTIDE SEQUENCE</scope>
    <source>
        <strain evidence="5">GKL-01</strain>
    </source>
</reference>
<dbReference type="InterPro" id="IPR022479">
    <property type="entry name" value="PqqD_bac"/>
</dbReference>
<dbReference type="Proteomes" id="UP001300672">
    <property type="component" value="Chromosome"/>
</dbReference>
<dbReference type="Gene3D" id="1.10.10.1150">
    <property type="entry name" value="Coenzyme PQQ synthesis protein D (PqqD)"/>
    <property type="match status" value="1"/>
</dbReference>
<dbReference type="GO" id="GO:0018189">
    <property type="term" value="P:pyrroloquinoline quinone biosynthetic process"/>
    <property type="evidence" value="ECO:0007669"/>
    <property type="project" value="UniProtKB-UniRule"/>
</dbReference>
<dbReference type="NCBIfam" id="NF002535">
    <property type="entry name" value="PRK02079.1"/>
    <property type="match status" value="1"/>
</dbReference>
<dbReference type="HAMAP" id="MF_00655">
    <property type="entry name" value="PQQ_syn_PqqD"/>
    <property type="match status" value="1"/>
</dbReference>
<gene>
    <name evidence="4 5" type="primary">pqqD</name>
    <name evidence="5" type="ORF">QJT80_12950</name>
</gene>
<evidence type="ECO:0000313" key="5">
    <source>
        <dbReference type="EMBL" id="WGZ90382.1"/>
    </source>
</evidence>
<protein>
    <recommendedName>
        <fullName evidence="4">PqqA binding protein</fullName>
    </recommendedName>
    <alternativeName>
        <fullName evidence="4">Coenzyme PQQ synthesis protein D</fullName>
    </alternativeName>
    <alternativeName>
        <fullName evidence="4">Pyrroloquinoline quinone biosynthesis protein D</fullName>
    </alternativeName>
</protein>
<accession>A0AA95H3G7</accession>
<dbReference type="AlphaFoldDB" id="A0AA95H3G7"/>
<evidence type="ECO:0000256" key="3">
    <source>
        <dbReference type="ARBA" id="ARBA00022905"/>
    </source>
</evidence>
<dbReference type="GO" id="GO:0048038">
    <property type="term" value="F:quinone binding"/>
    <property type="evidence" value="ECO:0007669"/>
    <property type="project" value="InterPro"/>
</dbReference>
<comment type="pathway">
    <text evidence="1 4">Cofactor biosynthesis; pyrroloquinoline quinone biosynthesis.</text>
</comment>
<dbReference type="EMBL" id="CP124755">
    <property type="protein sequence ID" value="WGZ90382.1"/>
    <property type="molecule type" value="Genomic_DNA"/>
</dbReference>
<proteinExistence type="inferred from homology"/>
<dbReference type="KEGG" id="tdu:QJT80_12950"/>
<dbReference type="InterPro" id="IPR041881">
    <property type="entry name" value="PqqD_sf"/>
</dbReference>
<evidence type="ECO:0000256" key="1">
    <source>
        <dbReference type="ARBA" id="ARBA00004886"/>
    </source>
</evidence>
<organism evidence="5">
    <name type="scientific">Candidatus Thiocaldithrix dubininis</name>
    <dbReference type="NCBI Taxonomy" id="3080823"/>
    <lineage>
        <taxon>Bacteria</taxon>
        <taxon>Pseudomonadati</taxon>
        <taxon>Pseudomonadota</taxon>
        <taxon>Gammaproteobacteria</taxon>
        <taxon>Thiotrichales</taxon>
        <taxon>Thiotrichaceae</taxon>
        <taxon>Candidatus Thiocaldithrix</taxon>
    </lineage>
</organism>
<comment type="function">
    <text evidence="4">Functions as a PqqA binding protein and presents PqqA to PqqE, in the pyrroloquinoline quinone (PQQ) biosynthetic pathway.</text>
</comment>
<dbReference type="InterPro" id="IPR008792">
    <property type="entry name" value="PQQD"/>
</dbReference>